<evidence type="ECO:0000256" key="5">
    <source>
        <dbReference type="ARBA" id="ARBA00022692"/>
    </source>
</evidence>
<protein>
    <recommendedName>
        <fullName evidence="14">Peptide O-xylosyltransferase</fullName>
    </recommendedName>
</protein>
<dbReference type="GO" id="GO:0050650">
    <property type="term" value="P:chondroitin sulfate proteoglycan biosynthetic process"/>
    <property type="evidence" value="ECO:0007669"/>
    <property type="project" value="TreeGrafter"/>
</dbReference>
<dbReference type="PANTHER" id="PTHR46025">
    <property type="entry name" value="XYLOSYLTRANSFERASE OXT"/>
    <property type="match status" value="1"/>
</dbReference>
<dbReference type="RefSeq" id="WP_039737998.1">
    <property type="nucleotide sequence ID" value="NZ_JTCM02000014.1"/>
</dbReference>
<dbReference type="GO" id="GO:0015012">
    <property type="term" value="P:heparan sulfate proteoglycan biosynthetic process"/>
    <property type="evidence" value="ECO:0007669"/>
    <property type="project" value="TreeGrafter"/>
</dbReference>
<dbReference type="InterPro" id="IPR003406">
    <property type="entry name" value="Glyco_trans_14"/>
</dbReference>
<dbReference type="InterPro" id="IPR043538">
    <property type="entry name" value="XYLT"/>
</dbReference>
<dbReference type="Proteomes" id="UP000031549">
    <property type="component" value="Unassembled WGS sequence"/>
</dbReference>
<evidence type="ECO:0000256" key="13">
    <source>
        <dbReference type="ARBA" id="ARBA00023180"/>
    </source>
</evidence>
<comment type="caution">
    <text evidence="15">The sequence shown here is derived from an EMBL/GenBank/DDBJ whole genome shotgun (WGS) entry which is preliminary data.</text>
</comment>
<accession>A0A846H6D1</accession>
<reference evidence="15 16" key="1">
    <citation type="journal article" date="2015" name="Genome Announc.">
        <title>Draft Genome Sequence of Cyanobacterium Hassallia byssoidea Strain VB512170, Isolated from Monuments in India.</title>
        <authorList>
            <person name="Singh D."/>
            <person name="Chandrababunaidu M.M."/>
            <person name="Panda A."/>
            <person name="Sen D."/>
            <person name="Bhattacharyya S."/>
            <person name="Adhikary S.P."/>
            <person name="Tripathy S."/>
        </authorList>
    </citation>
    <scope>NUCLEOTIDE SEQUENCE [LARGE SCALE GENOMIC DNA]</scope>
    <source>
        <strain evidence="15 16">VB512170</strain>
    </source>
</reference>
<name>A0A846H6D1_9CYAN</name>
<keyword evidence="3 15" id="KW-0328">Glycosyltransferase</keyword>
<dbReference type="GO" id="GO:0046872">
    <property type="term" value="F:metal ion binding"/>
    <property type="evidence" value="ECO:0007669"/>
    <property type="project" value="UniProtKB-KW"/>
</dbReference>
<evidence type="ECO:0000256" key="14">
    <source>
        <dbReference type="ARBA" id="ARBA00042865"/>
    </source>
</evidence>
<keyword evidence="16" id="KW-1185">Reference proteome</keyword>
<keyword evidence="10" id="KW-0333">Golgi apparatus</keyword>
<evidence type="ECO:0000256" key="4">
    <source>
        <dbReference type="ARBA" id="ARBA00022679"/>
    </source>
</evidence>
<dbReference type="GO" id="GO:0016020">
    <property type="term" value="C:membrane"/>
    <property type="evidence" value="ECO:0007669"/>
    <property type="project" value="InterPro"/>
</dbReference>
<evidence type="ECO:0000256" key="10">
    <source>
        <dbReference type="ARBA" id="ARBA00023034"/>
    </source>
</evidence>
<dbReference type="GO" id="GO:0030158">
    <property type="term" value="F:protein xylosyltransferase activity"/>
    <property type="evidence" value="ECO:0007669"/>
    <property type="project" value="InterPro"/>
</dbReference>
<keyword evidence="7" id="KW-0256">Endoplasmic reticulum</keyword>
<dbReference type="AlphaFoldDB" id="A0A846H6D1"/>
<keyword evidence="8" id="KW-0735">Signal-anchor</keyword>
<evidence type="ECO:0000313" key="15">
    <source>
        <dbReference type="EMBL" id="NEU72845.1"/>
    </source>
</evidence>
<evidence type="ECO:0000256" key="9">
    <source>
        <dbReference type="ARBA" id="ARBA00022989"/>
    </source>
</evidence>
<evidence type="ECO:0000256" key="8">
    <source>
        <dbReference type="ARBA" id="ARBA00022968"/>
    </source>
</evidence>
<sequence>MKVCYLIQSHINPQQIYRLIDIIKKSRPEAQVIVSHNFSSCELDVTTLQNSGVQVLTGKGGRGDFVLLQSYLDAIKWLIDNQINYDWLIYLSGQDYPIKPISKIENFLAETNYDGFIEYFKIFSPESHWNIKEATSRYLFRYKKINSLTKLPNWVKELLTPVKIINYLQPFVRINLAYDMLGVRALSLLIKDFVFYGGSFFTTLSRKCVEYLHQFCQNHPEVVEYYKGVCVADESFLQTILVNSGLFNLCNDNKRYYDFSQSRNGRPAILTTNDYNAIIQSDAHFARKFDICKDSRILDLLDKEIGKVVFDS</sequence>
<evidence type="ECO:0000256" key="1">
    <source>
        <dbReference type="ARBA" id="ARBA00004323"/>
    </source>
</evidence>
<dbReference type="PANTHER" id="PTHR46025:SF3">
    <property type="entry name" value="XYLOSYLTRANSFERASE OXT"/>
    <property type="match status" value="1"/>
</dbReference>
<comment type="subcellular location">
    <subcellularLocation>
        <location evidence="2">Endoplasmic reticulum membrane</location>
        <topology evidence="2">Single-pass type II membrane protein</topology>
    </subcellularLocation>
    <subcellularLocation>
        <location evidence="1">Golgi apparatus membrane</location>
        <topology evidence="1">Single-pass type II membrane protein</topology>
    </subcellularLocation>
</comment>
<keyword evidence="4 15" id="KW-0808">Transferase</keyword>
<evidence type="ECO:0000256" key="11">
    <source>
        <dbReference type="ARBA" id="ARBA00023136"/>
    </source>
</evidence>
<keyword evidence="9" id="KW-1133">Transmembrane helix</keyword>
<keyword evidence="6" id="KW-0479">Metal-binding</keyword>
<evidence type="ECO:0000256" key="3">
    <source>
        <dbReference type="ARBA" id="ARBA00022676"/>
    </source>
</evidence>
<dbReference type="Pfam" id="PF02485">
    <property type="entry name" value="Branch"/>
    <property type="match status" value="1"/>
</dbReference>
<dbReference type="EMBL" id="JTCM02000014">
    <property type="protein sequence ID" value="NEU72845.1"/>
    <property type="molecule type" value="Genomic_DNA"/>
</dbReference>
<keyword evidence="11" id="KW-0472">Membrane</keyword>
<keyword evidence="13" id="KW-0325">Glycoprotein</keyword>
<evidence type="ECO:0000256" key="2">
    <source>
        <dbReference type="ARBA" id="ARBA00004648"/>
    </source>
</evidence>
<keyword evidence="12" id="KW-1015">Disulfide bond</keyword>
<evidence type="ECO:0000256" key="7">
    <source>
        <dbReference type="ARBA" id="ARBA00022824"/>
    </source>
</evidence>
<organism evidence="15 16">
    <name type="scientific">Hassallia byssoidea VB512170</name>
    <dbReference type="NCBI Taxonomy" id="1304833"/>
    <lineage>
        <taxon>Bacteria</taxon>
        <taxon>Bacillati</taxon>
        <taxon>Cyanobacteriota</taxon>
        <taxon>Cyanophyceae</taxon>
        <taxon>Nostocales</taxon>
        <taxon>Tolypothrichaceae</taxon>
        <taxon>Hassallia</taxon>
    </lineage>
</organism>
<proteinExistence type="predicted"/>
<evidence type="ECO:0000256" key="6">
    <source>
        <dbReference type="ARBA" id="ARBA00022723"/>
    </source>
</evidence>
<keyword evidence="5" id="KW-0812">Transmembrane</keyword>
<evidence type="ECO:0000256" key="12">
    <source>
        <dbReference type="ARBA" id="ARBA00023157"/>
    </source>
</evidence>
<evidence type="ECO:0000313" key="16">
    <source>
        <dbReference type="Proteomes" id="UP000031549"/>
    </source>
</evidence>
<gene>
    <name evidence="15" type="ORF">PI95_009750</name>
</gene>